<accession>H9UBN1</accession>
<keyword evidence="4 7" id="KW-0812">Transmembrane</keyword>
<keyword evidence="3" id="KW-1003">Cell membrane</keyword>
<name>H9UBN1_FERPD</name>
<dbReference type="PANTHER" id="PTHR43744">
    <property type="entry name" value="ABC TRANSPORTER PERMEASE PROTEIN MG189-RELATED-RELATED"/>
    <property type="match status" value="1"/>
</dbReference>
<dbReference type="InterPro" id="IPR000515">
    <property type="entry name" value="MetI-like"/>
</dbReference>
<evidence type="ECO:0000256" key="6">
    <source>
        <dbReference type="ARBA" id="ARBA00023136"/>
    </source>
</evidence>
<dbReference type="STRING" id="771875.Ferpe_0808"/>
<dbReference type="AlphaFoldDB" id="H9UBN1"/>
<comment type="similarity">
    <text evidence="7">Belongs to the binding-protein-dependent transport system permease family.</text>
</comment>
<dbReference type="eggNOG" id="COG0395">
    <property type="taxonomic scope" value="Bacteria"/>
</dbReference>
<organism evidence="9 10">
    <name type="scientific">Fervidobacterium pennivorans (strain DSM 9078 / Ven5)</name>
    <dbReference type="NCBI Taxonomy" id="771875"/>
    <lineage>
        <taxon>Bacteria</taxon>
        <taxon>Thermotogati</taxon>
        <taxon>Thermotogota</taxon>
        <taxon>Thermotogae</taxon>
        <taxon>Thermotogales</taxon>
        <taxon>Fervidobacteriaceae</taxon>
        <taxon>Fervidobacterium</taxon>
    </lineage>
</organism>
<dbReference type="InterPro" id="IPR035906">
    <property type="entry name" value="MetI-like_sf"/>
</dbReference>
<evidence type="ECO:0000256" key="5">
    <source>
        <dbReference type="ARBA" id="ARBA00022989"/>
    </source>
</evidence>
<dbReference type="GO" id="GO:0005886">
    <property type="term" value="C:plasma membrane"/>
    <property type="evidence" value="ECO:0007669"/>
    <property type="project" value="UniProtKB-SubCell"/>
</dbReference>
<feature type="transmembrane region" description="Helical" evidence="7">
    <location>
        <begin position="282"/>
        <end position="302"/>
    </location>
</feature>
<dbReference type="EMBL" id="CP003260">
    <property type="protein sequence ID" value="AFG34924.1"/>
    <property type="molecule type" value="Genomic_DNA"/>
</dbReference>
<comment type="subcellular location">
    <subcellularLocation>
        <location evidence="1 7">Cell membrane</location>
        <topology evidence="1 7">Multi-pass membrane protein</topology>
    </subcellularLocation>
</comment>
<dbReference type="PANTHER" id="PTHR43744:SF6">
    <property type="entry name" value="ABC TRANSPORTER PERMEASE PROTEIN YESQ-RELATED"/>
    <property type="match status" value="1"/>
</dbReference>
<keyword evidence="5 7" id="KW-1133">Transmembrane helix</keyword>
<feature type="transmembrane region" description="Helical" evidence="7">
    <location>
        <begin position="95"/>
        <end position="118"/>
    </location>
</feature>
<feature type="transmembrane region" description="Helical" evidence="7">
    <location>
        <begin position="130"/>
        <end position="152"/>
    </location>
</feature>
<keyword evidence="10" id="KW-1185">Reference proteome</keyword>
<reference evidence="9" key="1">
    <citation type="submission" date="2012-03" db="EMBL/GenBank/DDBJ databases">
        <title>Complete sequence of Fervidobacterium pennivorans DSM 9078.</title>
        <authorList>
            <consortium name="US DOE Joint Genome Institute"/>
            <person name="Lucas S."/>
            <person name="Han J."/>
            <person name="Lapidus A."/>
            <person name="Cheng J.-F."/>
            <person name="Goodwin L."/>
            <person name="Pitluck S."/>
            <person name="Peters L."/>
            <person name="Ovchinnikova G."/>
            <person name="Lu M."/>
            <person name="Detter J.C."/>
            <person name="Han C."/>
            <person name="Tapia R."/>
            <person name="Land M."/>
            <person name="Hauser L."/>
            <person name="Kyrpides N."/>
            <person name="Ivanova N."/>
            <person name="Pagani I."/>
            <person name="Noll K.M."/>
            <person name="Woyke T."/>
        </authorList>
    </citation>
    <scope>NUCLEOTIDE SEQUENCE</scope>
    <source>
        <strain evidence="9">DSM 9078</strain>
    </source>
</reference>
<dbReference type="Gene3D" id="1.10.3720.10">
    <property type="entry name" value="MetI-like"/>
    <property type="match status" value="1"/>
</dbReference>
<dbReference type="SUPFAM" id="SSF161098">
    <property type="entry name" value="MetI-like"/>
    <property type="match status" value="1"/>
</dbReference>
<feature type="transmembrane region" description="Helical" evidence="7">
    <location>
        <begin position="210"/>
        <end position="235"/>
    </location>
</feature>
<feature type="transmembrane region" description="Helical" evidence="7">
    <location>
        <begin position="34"/>
        <end position="55"/>
    </location>
</feature>
<dbReference type="PROSITE" id="PS50928">
    <property type="entry name" value="ABC_TM1"/>
    <property type="match status" value="1"/>
</dbReference>
<evidence type="ECO:0000256" key="4">
    <source>
        <dbReference type="ARBA" id="ARBA00022692"/>
    </source>
</evidence>
<dbReference type="HOGENOM" id="CLU_016047_1_1_0"/>
<evidence type="ECO:0000256" key="7">
    <source>
        <dbReference type="RuleBase" id="RU363032"/>
    </source>
</evidence>
<evidence type="ECO:0000313" key="9">
    <source>
        <dbReference type="EMBL" id="AFG34924.1"/>
    </source>
</evidence>
<feature type="domain" description="ABC transmembrane type-1" evidence="8">
    <location>
        <begin position="95"/>
        <end position="302"/>
    </location>
</feature>
<proteinExistence type="inferred from homology"/>
<dbReference type="GO" id="GO:0055085">
    <property type="term" value="P:transmembrane transport"/>
    <property type="evidence" value="ECO:0007669"/>
    <property type="project" value="InterPro"/>
</dbReference>
<dbReference type="OrthoDB" id="9771544at2"/>
<feature type="transmembrane region" description="Helical" evidence="7">
    <location>
        <begin position="164"/>
        <end position="189"/>
    </location>
</feature>
<evidence type="ECO:0000259" key="8">
    <source>
        <dbReference type="PROSITE" id="PS50928"/>
    </source>
</evidence>
<evidence type="ECO:0000256" key="3">
    <source>
        <dbReference type="ARBA" id="ARBA00022475"/>
    </source>
</evidence>
<dbReference type="KEGG" id="fpe:Ferpe_0808"/>
<evidence type="ECO:0000256" key="2">
    <source>
        <dbReference type="ARBA" id="ARBA00022448"/>
    </source>
</evidence>
<dbReference type="CDD" id="cd06261">
    <property type="entry name" value="TM_PBP2"/>
    <property type="match status" value="1"/>
</dbReference>
<protein>
    <submittedName>
        <fullName evidence="9">Carbohydrate ABC transporter membrane protein 2, CUT1 family</fullName>
    </submittedName>
</protein>
<gene>
    <name evidence="9" type="ordered locus">Ferpe_0808</name>
</gene>
<dbReference type="Proteomes" id="UP000007384">
    <property type="component" value="Chromosome"/>
</dbReference>
<keyword evidence="6 7" id="KW-0472">Membrane</keyword>
<evidence type="ECO:0000313" key="10">
    <source>
        <dbReference type="Proteomes" id="UP000007384"/>
    </source>
</evidence>
<sequence length="318" mass="36558">MKIRVFKKLQPKDERSRLDLYFIEKRTKKAFEIATVYFMLLLIGFVFVYPIIYMISYSFMDTSDLVNPLVKWIPTKLYTGNYKEAVKVLDYAKTLIQTIIISTIPAFLQTISASVVGYGFSRFRFPGKNILFAIAVATFILPPQVTMIPQFLMFKDLNLLGTLWSLIIPATFTQGIRSAIFIVIFYQFFNMFPKSLEEAAKIDGASTIRIFARIVAPSAMPAYLISFLFSLVWYWNDTVITALYLGEKWTTLPLQLQRFEDMFRRLYLVVPGTTTGRTLNEAIIMAGTLLTILPLILIYFIAQDWFVESIDRTGITGE</sequence>
<dbReference type="PATRIC" id="fig|771875.3.peg.831"/>
<dbReference type="Pfam" id="PF00528">
    <property type="entry name" value="BPD_transp_1"/>
    <property type="match status" value="1"/>
</dbReference>
<evidence type="ECO:0000256" key="1">
    <source>
        <dbReference type="ARBA" id="ARBA00004651"/>
    </source>
</evidence>
<dbReference type="RefSeq" id="WP_014451367.1">
    <property type="nucleotide sequence ID" value="NC_017095.1"/>
</dbReference>
<keyword evidence="2 7" id="KW-0813">Transport</keyword>